<evidence type="ECO:0000313" key="16">
    <source>
        <dbReference type="Proteomes" id="UP001212411"/>
    </source>
</evidence>
<proteinExistence type="predicted"/>
<dbReference type="InterPro" id="IPR002869">
    <property type="entry name" value="Pyrv_flavodox_OxRed_cen"/>
</dbReference>
<evidence type="ECO:0000256" key="11">
    <source>
        <dbReference type="ARBA" id="ARBA00023002"/>
    </source>
</evidence>
<accession>A0AAF0AWF9</accession>
<sequence>MSNTPESMVKCDSSHQVIEDIVYSLSNHIFSYAEHVPLNHYLTHWNKNGRQNGFSNNVELFNLEARSGAPGLLLGSYTAAISSPGVYSMITPSSCLSLMNPLISNIGLFYGTSKPLVLHVAALDYVDQAYRTDNNSVLDFAYLNNFTVFTSQSNVEAAHMALASTIAAKTSPTVHVYEPDAIATALAPGLPNLDVGAVVDCFNSFSTNEDPVQNAANALTHINDHFSTNYKPVEYEGSSSASKVFVTFGKTETMAARNLLAANQDLGLLSIRTFPFSVEDLHRSLPITCKRVVVISQVRSTAVSSPSFYYSSILASLLDTESLQFSVEEHRYAVKESLTTESLYDALSDHLSLNYAVSTASKVEKTVNFWELDTSEYYVPHLVSTHRTDQSRSVAFRTLYDNLVLAGVRFTTVQLSTQNAFLTDITHGLNADISVVVNDKIPSYYKVLANAAEHSVCLLQTTISHEEAASKLPYEFLTDILNKDIKLILVNPKKFVINGSNLPILSAYIQLFKPGLGSEEAFSILCKEKGFNETIRNSALDSLKEALAFVNVEKAAIEAREPSDKQLPTRAVETSFGPNPIKSLEEDVAPRTTSWETLAQQMMFPEAYNKQDALRPDVSERAYTVRVKSNKRLTPSTYSRNIFHIEFDLGNSGLTYDIGEALGVYGVNNKAHVVDFINEYGLNANELIQVPSIFYKGHWETRTVYQALSQNLDIFGKPTKKFYEQLAHYETDEKERSDLDTLVSPVGAPDFKRRAEVDMLTYADVLKEYKHAKLNASDLAVIVPSIKRREYSISSSQRKHKDSVHLLIVVVDWKDGMGRDRYGQCSHYLSSLRVGDPVTVAVKTSVMKLPKSPEKPIVMAGLGTGLAPFRAFLQFKEWQRLQGIPSGDVVLYLGSRTQREEYLYGEDWEAYHAANLLTFVGQAFSRDQPYKIYIQDVMRSSKELLKKTLVDEGGSFYLCGPTWPLPEITSVLEEVIQSAHSEPVNARNIIEQWKEERRFVIEVY</sequence>
<protein>
    <recommendedName>
        <fullName evidence="4">assimilatory sulfite reductase (NADPH)</fullName>
        <ecNumber evidence="4">1.8.1.2</ecNumber>
    </recommendedName>
</protein>
<dbReference type="SUPFAM" id="SSF52922">
    <property type="entry name" value="TK C-terminal domain-like"/>
    <property type="match status" value="1"/>
</dbReference>
<evidence type="ECO:0000256" key="3">
    <source>
        <dbReference type="ARBA" id="ARBA00004774"/>
    </source>
</evidence>
<dbReference type="EC" id="1.8.1.2" evidence="4"/>
<dbReference type="GO" id="GO:0004783">
    <property type="term" value="F:sulfite reductase (NADPH) activity"/>
    <property type="evidence" value="ECO:0007669"/>
    <property type="project" value="UniProtKB-EC"/>
</dbReference>
<dbReference type="GeneID" id="80878274"/>
<keyword evidence="8" id="KW-0274">FAD</keyword>
<comment type="cofactor">
    <cofactor evidence="2">
        <name>FAD</name>
        <dbReference type="ChEBI" id="CHEBI:57692"/>
    </cofactor>
</comment>
<dbReference type="Gene3D" id="1.20.990.10">
    <property type="entry name" value="NADPH-cytochrome p450 Reductase, Chain A, domain 3"/>
    <property type="match status" value="1"/>
</dbReference>
<keyword evidence="11" id="KW-0560">Oxidoreductase</keyword>
<reference evidence="15 16" key="1">
    <citation type="journal article" date="2023" name="G3 (Bethesda)">
        <title>A high-quality reference genome for the fission yeast Schizosaccharomyces osmophilus.</title>
        <authorList>
            <person name="Jia G.S."/>
            <person name="Zhang W.C."/>
            <person name="Liang Y."/>
            <person name="Liu X.H."/>
            <person name="Rhind N."/>
            <person name="Pidoux A."/>
            <person name="Brysch-Herzberg M."/>
            <person name="Du L.L."/>
        </authorList>
    </citation>
    <scope>NUCLEOTIDE SEQUENCE [LARGE SCALE GENOMIC DNA]</scope>
    <source>
        <strain evidence="15 16">CBS 15793</strain>
    </source>
</reference>
<dbReference type="FunFam" id="1.20.990.10:FF:000010">
    <property type="entry name" value="Sulfite reductase [NADPH] flavoprotein component"/>
    <property type="match status" value="1"/>
</dbReference>
<keyword evidence="6" id="KW-0285">Flavoprotein</keyword>
<dbReference type="GO" id="GO:0010181">
    <property type="term" value="F:FMN binding"/>
    <property type="evidence" value="ECO:0007669"/>
    <property type="project" value="TreeGrafter"/>
</dbReference>
<dbReference type="PRINTS" id="PR00371">
    <property type="entry name" value="FPNCR"/>
</dbReference>
<evidence type="ECO:0000256" key="7">
    <source>
        <dbReference type="ARBA" id="ARBA00022643"/>
    </source>
</evidence>
<dbReference type="GO" id="GO:0005829">
    <property type="term" value="C:cytosol"/>
    <property type="evidence" value="ECO:0007669"/>
    <property type="project" value="TreeGrafter"/>
</dbReference>
<comment type="pathway">
    <text evidence="3">Sulfur metabolism; hydrogen sulfide biosynthesis; hydrogen sulfide from sulfite (NADPH route): step 1/1.</text>
</comment>
<dbReference type="InterPro" id="IPR003097">
    <property type="entry name" value="CysJ-like_FAD-binding"/>
</dbReference>
<organism evidence="15 16">
    <name type="scientific">Schizosaccharomyces osmophilus</name>
    <dbReference type="NCBI Taxonomy" id="2545709"/>
    <lineage>
        <taxon>Eukaryota</taxon>
        <taxon>Fungi</taxon>
        <taxon>Dikarya</taxon>
        <taxon>Ascomycota</taxon>
        <taxon>Taphrinomycotina</taxon>
        <taxon>Schizosaccharomycetes</taxon>
        <taxon>Schizosaccharomycetales</taxon>
        <taxon>Schizosaccharomycetaceae</taxon>
        <taxon>Schizosaccharomyces</taxon>
    </lineage>
</organism>
<comment type="function">
    <text evidence="13">This enzyme catalyzes the 6-electron reduction of sulfite to sulfide. This is one of several activities required for the biosynthesis of L-cysteine from sulfate.</text>
</comment>
<evidence type="ECO:0000256" key="12">
    <source>
        <dbReference type="ARBA" id="ARBA00052219"/>
    </source>
</evidence>
<dbReference type="Gene3D" id="3.40.50.920">
    <property type="match status" value="1"/>
</dbReference>
<evidence type="ECO:0000256" key="1">
    <source>
        <dbReference type="ARBA" id="ARBA00001917"/>
    </source>
</evidence>
<evidence type="ECO:0000313" key="15">
    <source>
        <dbReference type="EMBL" id="WBW74656.1"/>
    </source>
</evidence>
<dbReference type="KEGG" id="som:SOMG_04808"/>
<dbReference type="InterPro" id="IPR001709">
    <property type="entry name" value="Flavoprot_Pyr_Nucl_cyt_Rdtase"/>
</dbReference>
<dbReference type="GO" id="GO:0050660">
    <property type="term" value="F:flavin adenine dinucleotide binding"/>
    <property type="evidence" value="ECO:0007669"/>
    <property type="project" value="TreeGrafter"/>
</dbReference>
<dbReference type="PROSITE" id="PS51384">
    <property type="entry name" value="FAD_FR"/>
    <property type="match status" value="1"/>
</dbReference>
<dbReference type="Gene3D" id="3.40.50.80">
    <property type="entry name" value="Nucleotide-binding domain of ferredoxin-NADP reductase (FNR) module"/>
    <property type="match status" value="1"/>
</dbReference>
<evidence type="ECO:0000256" key="2">
    <source>
        <dbReference type="ARBA" id="ARBA00001974"/>
    </source>
</evidence>
<dbReference type="SUPFAM" id="SSF53323">
    <property type="entry name" value="Pyruvate-ferredoxin oxidoreductase, PFOR, domain III"/>
    <property type="match status" value="1"/>
</dbReference>
<dbReference type="SUPFAM" id="SSF52343">
    <property type="entry name" value="Ferredoxin reductase-like, C-terminal NADP-linked domain"/>
    <property type="match status" value="1"/>
</dbReference>
<dbReference type="InterPro" id="IPR017927">
    <property type="entry name" value="FAD-bd_FR_type"/>
</dbReference>
<evidence type="ECO:0000256" key="5">
    <source>
        <dbReference type="ARBA" id="ARBA00022448"/>
    </source>
</evidence>
<dbReference type="RefSeq" id="XP_056038899.1">
    <property type="nucleotide sequence ID" value="XM_056183585.1"/>
</dbReference>
<dbReference type="InterPro" id="IPR039261">
    <property type="entry name" value="FNR_nucleotide-bd"/>
</dbReference>
<dbReference type="Gene3D" id="2.40.30.10">
    <property type="entry name" value="Translation factors"/>
    <property type="match status" value="1"/>
</dbReference>
<dbReference type="EMBL" id="CP115613">
    <property type="protein sequence ID" value="WBW74656.1"/>
    <property type="molecule type" value="Genomic_DNA"/>
</dbReference>
<keyword evidence="7" id="KW-0288">FMN</keyword>
<evidence type="ECO:0000256" key="8">
    <source>
        <dbReference type="ARBA" id="ARBA00022827"/>
    </source>
</evidence>
<dbReference type="SUPFAM" id="SSF63380">
    <property type="entry name" value="Riboflavin synthase domain-like"/>
    <property type="match status" value="1"/>
</dbReference>
<name>A0AAF0AWF9_9SCHI</name>
<dbReference type="Pfam" id="PF00667">
    <property type="entry name" value="FAD_binding_1"/>
    <property type="match status" value="1"/>
</dbReference>
<feature type="domain" description="FAD-binding FR-type" evidence="14">
    <location>
        <begin position="620"/>
        <end position="850"/>
    </location>
</feature>
<keyword evidence="5" id="KW-0813">Transport</keyword>
<dbReference type="Gene3D" id="3.40.50.970">
    <property type="match status" value="1"/>
</dbReference>
<dbReference type="InterPro" id="IPR023173">
    <property type="entry name" value="NADPH_Cyt_P450_Rdtase_alpha"/>
</dbReference>
<evidence type="ECO:0000256" key="9">
    <source>
        <dbReference type="ARBA" id="ARBA00022857"/>
    </source>
</evidence>
<keyword evidence="16" id="KW-1185">Reference proteome</keyword>
<gene>
    <name evidence="15" type="primary">met10</name>
    <name evidence="15" type="ORF">SOMG_04808</name>
</gene>
<dbReference type="InterPro" id="IPR009014">
    <property type="entry name" value="Transketo_C/PFOR_II"/>
</dbReference>
<comment type="cofactor">
    <cofactor evidence="1">
        <name>FMN</name>
        <dbReference type="ChEBI" id="CHEBI:58210"/>
    </cofactor>
</comment>
<dbReference type="PANTHER" id="PTHR19384:SF109">
    <property type="entry name" value="SULFITE REDUCTASE [NADPH] FLAVOPROTEIN COMPONENT"/>
    <property type="match status" value="1"/>
</dbReference>
<evidence type="ECO:0000256" key="6">
    <source>
        <dbReference type="ARBA" id="ARBA00022630"/>
    </source>
</evidence>
<dbReference type="CDD" id="cd06207">
    <property type="entry name" value="CyPoR_like"/>
    <property type="match status" value="1"/>
</dbReference>
<dbReference type="Pfam" id="PF00175">
    <property type="entry name" value="NAD_binding_1"/>
    <property type="match status" value="1"/>
</dbReference>
<evidence type="ECO:0000256" key="13">
    <source>
        <dbReference type="ARBA" id="ARBA00059320"/>
    </source>
</evidence>
<dbReference type="Proteomes" id="UP001212411">
    <property type="component" value="Chromosome 3"/>
</dbReference>
<evidence type="ECO:0000259" key="14">
    <source>
        <dbReference type="PROSITE" id="PS51384"/>
    </source>
</evidence>
<dbReference type="AlphaFoldDB" id="A0AAF0AWF9"/>
<dbReference type="InterPro" id="IPR001433">
    <property type="entry name" value="OxRdtase_FAD/NAD-bd"/>
</dbReference>
<dbReference type="PANTHER" id="PTHR19384">
    <property type="entry name" value="NITRIC OXIDE SYNTHASE-RELATED"/>
    <property type="match status" value="1"/>
</dbReference>
<evidence type="ECO:0000256" key="4">
    <source>
        <dbReference type="ARBA" id="ARBA00012604"/>
    </source>
</evidence>
<comment type="catalytic activity">
    <reaction evidence="12">
        <text>hydrogen sulfide + 3 NADP(+) + 3 H2O = sulfite + 3 NADPH + 4 H(+)</text>
        <dbReference type="Rhea" id="RHEA:13801"/>
        <dbReference type="ChEBI" id="CHEBI:15377"/>
        <dbReference type="ChEBI" id="CHEBI:15378"/>
        <dbReference type="ChEBI" id="CHEBI:17359"/>
        <dbReference type="ChEBI" id="CHEBI:29919"/>
        <dbReference type="ChEBI" id="CHEBI:57783"/>
        <dbReference type="ChEBI" id="CHEBI:58349"/>
        <dbReference type="EC" id="1.8.1.2"/>
    </reaction>
</comment>
<dbReference type="InterPro" id="IPR017938">
    <property type="entry name" value="Riboflavin_synthase-like_b-brl"/>
</dbReference>
<evidence type="ECO:0000256" key="10">
    <source>
        <dbReference type="ARBA" id="ARBA00022982"/>
    </source>
</evidence>
<keyword evidence="9" id="KW-0521">NADP</keyword>
<keyword evidence="10" id="KW-0249">Electron transport</keyword>